<dbReference type="Pfam" id="PF00027">
    <property type="entry name" value="cNMP_binding"/>
    <property type="match status" value="1"/>
</dbReference>
<keyword evidence="3" id="KW-1185">Reference proteome</keyword>
<dbReference type="EMBL" id="JALPRX010000031">
    <property type="protein sequence ID" value="MCK8784412.1"/>
    <property type="molecule type" value="Genomic_DNA"/>
</dbReference>
<name>A0A9X1Y962_9PROT</name>
<dbReference type="RefSeq" id="WP_248666538.1">
    <property type="nucleotide sequence ID" value="NZ_JALPRX010000031.1"/>
</dbReference>
<evidence type="ECO:0000259" key="1">
    <source>
        <dbReference type="Pfam" id="PF00027"/>
    </source>
</evidence>
<dbReference type="Gene3D" id="2.60.120.10">
    <property type="entry name" value="Jelly Rolls"/>
    <property type="match status" value="1"/>
</dbReference>
<comment type="caution">
    <text evidence="2">The sequence shown here is derived from an EMBL/GenBank/DDBJ whole genome shotgun (WGS) entry which is preliminary data.</text>
</comment>
<sequence>MDYIARRSDLPDEEIQWMLGLGEQRALRPGDAFCRIGQTHHEVGLLQSGILQVYSVSQRGEKVVLDLILPGHFALALHGVSRGLPSDVCIEAVTPCTVIAWPYELRRAAFARHPGWLRLDARLVEDAFNRKHRRYMGLRVLTAEERYDRMLSELPGIWQLLPQYLIASYLAITPQYLSRLKRRQQARQDDRAKGPGIPA</sequence>
<dbReference type="InterPro" id="IPR018490">
    <property type="entry name" value="cNMP-bd_dom_sf"/>
</dbReference>
<dbReference type="InterPro" id="IPR000595">
    <property type="entry name" value="cNMP-bd_dom"/>
</dbReference>
<dbReference type="AlphaFoldDB" id="A0A9X1Y962"/>
<reference evidence="2" key="1">
    <citation type="submission" date="2022-04" db="EMBL/GenBank/DDBJ databases">
        <title>Roseomonas acroporae sp. nov., isolated from coral Acropora digitifera.</title>
        <authorList>
            <person name="Sun H."/>
        </authorList>
    </citation>
    <scope>NUCLEOTIDE SEQUENCE</scope>
    <source>
        <strain evidence="2">NAR14</strain>
    </source>
</reference>
<evidence type="ECO:0000313" key="3">
    <source>
        <dbReference type="Proteomes" id="UP001139516"/>
    </source>
</evidence>
<evidence type="ECO:0000313" key="2">
    <source>
        <dbReference type="EMBL" id="MCK8784412.1"/>
    </source>
</evidence>
<dbReference type="CDD" id="cd00038">
    <property type="entry name" value="CAP_ED"/>
    <property type="match status" value="1"/>
</dbReference>
<feature type="domain" description="Cyclic nucleotide-binding" evidence="1">
    <location>
        <begin position="25"/>
        <end position="111"/>
    </location>
</feature>
<gene>
    <name evidence="2" type="ORF">M0638_08475</name>
</gene>
<dbReference type="Proteomes" id="UP001139516">
    <property type="component" value="Unassembled WGS sequence"/>
</dbReference>
<proteinExistence type="predicted"/>
<dbReference type="InterPro" id="IPR014710">
    <property type="entry name" value="RmlC-like_jellyroll"/>
</dbReference>
<accession>A0A9X1Y962</accession>
<organism evidence="2 3">
    <name type="scientific">Roseomonas acroporae</name>
    <dbReference type="NCBI Taxonomy" id="2937791"/>
    <lineage>
        <taxon>Bacteria</taxon>
        <taxon>Pseudomonadati</taxon>
        <taxon>Pseudomonadota</taxon>
        <taxon>Alphaproteobacteria</taxon>
        <taxon>Acetobacterales</taxon>
        <taxon>Roseomonadaceae</taxon>
        <taxon>Roseomonas</taxon>
    </lineage>
</organism>
<protein>
    <submittedName>
        <fullName evidence="2">Crp/Fnr family transcriptional regulator</fullName>
    </submittedName>
</protein>
<dbReference type="SUPFAM" id="SSF51206">
    <property type="entry name" value="cAMP-binding domain-like"/>
    <property type="match status" value="1"/>
</dbReference>